<name>A0A7W8G8R3_9SPIR</name>
<dbReference type="AlphaFoldDB" id="A0A7W8G8R3"/>
<accession>A0A7W8G8R3</accession>
<evidence type="ECO:0000313" key="2">
    <source>
        <dbReference type="Proteomes" id="UP000518887"/>
    </source>
</evidence>
<keyword evidence="2" id="KW-1185">Reference proteome</keyword>
<proteinExistence type="predicted"/>
<reference evidence="1 2" key="1">
    <citation type="submission" date="2020-08" db="EMBL/GenBank/DDBJ databases">
        <title>Genomic Encyclopedia of Type Strains, Phase IV (KMG-IV): sequencing the most valuable type-strain genomes for metagenomic binning, comparative biology and taxonomic classification.</title>
        <authorList>
            <person name="Goeker M."/>
        </authorList>
    </citation>
    <scope>NUCLEOTIDE SEQUENCE [LARGE SCALE GENOMIC DNA]</scope>
    <source>
        <strain evidence="1 2">DSM 103462</strain>
    </source>
</reference>
<dbReference type="RefSeq" id="WP_184658712.1">
    <property type="nucleotide sequence ID" value="NZ_CP031518.1"/>
</dbReference>
<comment type="caution">
    <text evidence="1">The sequence shown here is derived from an EMBL/GenBank/DDBJ whole genome shotgun (WGS) entry which is preliminary data.</text>
</comment>
<dbReference type="EMBL" id="JACHFQ010000004">
    <property type="protein sequence ID" value="MBB5225930.1"/>
    <property type="molecule type" value="Genomic_DNA"/>
</dbReference>
<protein>
    <submittedName>
        <fullName evidence="1">Uncharacterized protein</fullName>
    </submittedName>
</protein>
<dbReference type="Proteomes" id="UP000518887">
    <property type="component" value="Unassembled WGS sequence"/>
</dbReference>
<organism evidence="1 2">
    <name type="scientific">Treponema ruminis</name>
    <dbReference type="NCBI Taxonomy" id="744515"/>
    <lineage>
        <taxon>Bacteria</taxon>
        <taxon>Pseudomonadati</taxon>
        <taxon>Spirochaetota</taxon>
        <taxon>Spirochaetia</taxon>
        <taxon>Spirochaetales</taxon>
        <taxon>Treponemataceae</taxon>
        <taxon>Treponema</taxon>
    </lineage>
</organism>
<evidence type="ECO:0000313" key="1">
    <source>
        <dbReference type="EMBL" id="MBB5225930.1"/>
    </source>
</evidence>
<sequence>MKKLLFTSIFLIIASLSFAWEKVQVVLPFKSGGELYTSFYCFNDLAEGKKIAQEIFKVKRFDELAKGEKEKMIPVPLGTRVGYYDMAIFCYGEEFWLFENRNGFLWGRGMLLAKPRK</sequence>
<gene>
    <name evidence="1" type="ORF">HNP76_001298</name>
</gene>